<reference evidence="1 2" key="1">
    <citation type="submission" date="2019-09" db="EMBL/GenBank/DDBJ databases">
        <title>Parvibaculum sedimenti sp. nov., isolated from sediment.</title>
        <authorList>
            <person name="Wang Y."/>
        </authorList>
    </citation>
    <scope>NUCLEOTIDE SEQUENCE [LARGE SCALE GENOMIC DNA]</scope>
    <source>
        <strain evidence="1 2">HXT-9</strain>
    </source>
</reference>
<sequence length="180" mass="19536">MSEAHKDIIRRYAEAIGAMALAPVMRRGKTWMARTSRAMTACILMTVSVAHAGTYDRARYAVTLHDLAALQTELGALAEKIEAGMTPEEARPLAARADERLGWLRATLTEASIPDRATLRAKDERPYARCIVWLAGDLEDHAQDVATDLSMIARGAARADLIPLDRGEIAAEGPRKGCPG</sequence>
<proteinExistence type="predicted"/>
<accession>A0A6N6VJS7</accession>
<gene>
    <name evidence="1" type="ORF">F2P47_15965</name>
</gene>
<dbReference type="Proteomes" id="UP000468901">
    <property type="component" value="Unassembled WGS sequence"/>
</dbReference>
<dbReference type="AlphaFoldDB" id="A0A6N6VJS7"/>
<dbReference type="EMBL" id="WESC01000017">
    <property type="protein sequence ID" value="KAB7738753.1"/>
    <property type="molecule type" value="Genomic_DNA"/>
</dbReference>
<dbReference type="RefSeq" id="WP_152217378.1">
    <property type="nucleotide sequence ID" value="NZ_WESC01000017.1"/>
</dbReference>
<comment type="caution">
    <text evidence="1">The sequence shown here is derived from an EMBL/GenBank/DDBJ whole genome shotgun (WGS) entry which is preliminary data.</text>
</comment>
<evidence type="ECO:0000313" key="1">
    <source>
        <dbReference type="EMBL" id="KAB7738753.1"/>
    </source>
</evidence>
<evidence type="ECO:0000313" key="2">
    <source>
        <dbReference type="Proteomes" id="UP000468901"/>
    </source>
</evidence>
<keyword evidence="2" id="KW-1185">Reference proteome</keyword>
<name>A0A6N6VJS7_9HYPH</name>
<protein>
    <submittedName>
        <fullName evidence="1">Uncharacterized protein</fullName>
    </submittedName>
</protein>
<organism evidence="1 2">
    <name type="scientific">Parvibaculum sedimenti</name>
    <dbReference type="NCBI Taxonomy" id="2608632"/>
    <lineage>
        <taxon>Bacteria</taxon>
        <taxon>Pseudomonadati</taxon>
        <taxon>Pseudomonadota</taxon>
        <taxon>Alphaproteobacteria</taxon>
        <taxon>Hyphomicrobiales</taxon>
        <taxon>Parvibaculaceae</taxon>
        <taxon>Parvibaculum</taxon>
    </lineage>
</organism>